<dbReference type="AlphaFoldDB" id="A0A164RH35"/>
<feature type="compositionally biased region" description="Low complexity" evidence="1">
    <location>
        <begin position="129"/>
        <end position="141"/>
    </location>
</feature>
<accession>A0A164RH35</accession>
<dbReference type="EMBL" id="KV419420">
    <property type="protein sequence ID" value="KZS90554.1"/>
    <property type="molecule type" value="Genomic_DNA"/>
</dbReference>
<reference evidence="2 3" key="1">
    <citation type="journal article" date="2016" name="Mol. Biol. Evol.">
        <title>Comparative Genomics of Early-Diverging Mushroom-Forming Fungi Provides Insights into the Origins of Lignocellulose Decay Capabilities.</title>
        <authorList>
            <person name="Nagy L.G."/>
            <person name="Riley R."/>
            <person name="Tritt A."/>
            <person name="Adam C."/>
            <person name="Daum C."/>
            <person name="Floudas D."/>
            <person name="Sun H."/>
            <person name="Yadav J.S."/>
            <person name="Pangilinan J."/>
            <person name="Larsson K.H."/>
            <person name="Matsuura K."/>
            <person name="Barry K."/>
            <person name="Labutti K."/>
            <person name="Kuo R."/>
            <person name="Ohm R.A."/>
            <person name="Bhattacharya S.S."/>
            <person name="Shirouzu T."/>
            <person name="Yoshinaga Y."/>
            <person name="Martin F.M."/>
            <person name="Grigoriev I.V."/>
            <person name="Hibbett D.S."/>
        </authorList>
    </citation>
    <scope>NUCLEOTIDE SEQUENCE [LARGE SCALE GENOMIC DNA]</scope>
    <source>
        <strain evidence="2 3">HHB9708</strain>
    </source>
</reference>
<keyword evidence="3" id="KW-1185">Reference proteome</keyword>
<feature type="region of interest" description="Disordered" evidence="1">
    <location>
        <begin position="200"/>
        <end position="235"/>
    </location>
</feature>
<name>A0A164RH35_9AGAM</name>
<feature type="compositionally biased region" description="Low complexity" evidence="1">
    <location>
        <begin position="103"/>
        <end position="119"/>
    </location>
</feature>
<dbReference type="Proteomes" id="UP000076722">
    <property type="component" value="Unassembled WGS sequence"/>
</dbReference>
<gene>
    <name evidence="2" type="ORF">SISNIDRAFT_488133</name>
</gene>
<evidence type="ECO:0000256" key="1">
    <source>
        <dbReference type="SAM" id="MobiDB-lite"/>
    </source>
</evidence>
<feature type="compositionally biased region" description="Acidic residues" evidence="1">
    <location>
        <begin position="64"/>
        <end position="90"/>
    </location>
</feature>
<organism evidence="2 3">
    <name type="scientific">Sistotremastrum niveocremeum HHB9708</name>
    <dbReference type="NCBI Taxonomy" id="1314777"/>
    <lineage>
        <taxon>Eukaryota</taxon>
        <taxon>Fungi</taxon>
        <taxon>Dikarya</taxon>
        <taxon>Basidiomycota</taxon>
        <taxon>Agaricomycotina</taxon>
        <taxon>Agaricomycetes</taxon>
        <taxon>Sistotremastrales</taxon>
        <taxon>Sistotremastraceae</taxon>
        <taxon>Sertulicium</taxon>
        <taxon>Sertulicium niveocremeum</taxon>
    </lineage>
</organism>
<protein>
    <submittedName>
        <fullName evidence="2">Uncharacterized protein</fullName>
    </submittedName>
</protein>
<evidence type="ECO:0000313" key="2">
    <source>
        <dbReference type="EMBL" id="KZS90554.1"/>
    </source>
</evidence>
<feature type="region of interest" description="Disordered" evidence="1">
    <location>
        <begin position="47"/>
        <end position="183"/>
    </location>
</feature>
<sequence length="235" mass="24529">MPIALRSDGTRMVQRSAYPCVSDEVFLEIGYFVRHPTETNGVLVVSEKPTDAEEYQVSSSPDGPFEDDQEEDDDKDEDKSEDDDDEDEPQDLPVITANKGKGKAAPPKIPSSLLSSPPSQGGPGHTTRHSAAAAKTAAHSSVLESTAAAAGLSTRSTRARRGLAGPPTDGDTADDNDGSPCILGFAQSLSVLSAIITSDTRGDALPQGAAGRPKRARGVEPPSSPPKPKRNRGGA</sequence>
<proteinExistence type="predicted"/>
<evidence type="ECO:0000313" key="3">
    <source>
        <dbReference type="Proteomes" id="UP000076722"/>
    </source>
</evidence>